<dbReference type="EMBL" id="BAAAVI010000092">
    <property type="protein sequence ID" value="GAA2907660.1"/>
    <property type="molecule type" value="Genomic_DNA"/>
</dbReference>
<sequence>MLSLTQAAPASAHRSSGELLVRLTSLYAVKISESGHDELYILRSGNGLVWPSQYPGISTARNDCIVFDSSRADCPPGSNVRLAGDQNVNWANLTAAPNGQLTLELKEEDLVGDDTLGTVRVTAIAGRSWNVTLTKSDDSEYRLAYSVITNPWS</sequence>
<comment type="caution">
    <text evidence="1">The sequence shown here is derived from an EMBL/GenBank/DDBJ whole genome shotgun (WGS) entry which is preliminary data.</text>
</comment>
<protein>
    <submittedName>
        <fullName evidence="1">Uncharacterized protein</fullName>
    </submittedName>
</protein>
<evidence type="ECO:0000313" key="1">
    <source>
        <dbReference type="EMBL" id="GAA2907660.1"/>
    </source>
</evidence>
<organism evidence="1 2">
    <name type="scientific">Streptosporangium fragile</name>
    <dbReference type="NCBI Taxonomy" id="46186"/>
    <lineage>
        <taxon>Bacteria</taxon>
        <taxon>Bacillati</taxon>
        <taxon>Actinomycetota</taxon>
        <taxon>Actinomycetes</taxon>
        <taxon>Streptosporangiales</taxon>
        <taxon>Streptosporangiaceae</taxon>
        <taxon>Streptosporangium</taxon>
    </lineage>
</organism>
<gene>
    <name evidence="1" type="ORF">GCM10010517_74080</name>
</gene>
<keyword evidence="2" id="KW-1185">Reference proteome</keyword>
<evidence type="ECO:0000313" key="2">
    <source>
        <dbReference type="Proteomes" id="UP001500831"/>
    </source>
</evidence>
<dbReference type="Proteomes" id="UP001500831">
    <property type="component" value="Unassembled WGS sequence"/>
</dbReference>
<reference evidence="2" key="1">
    <citation type="journal article" date="2019" name="Int. J. Syst. Evol. Microbiol.">
        <title>The Global Catalogue of Microorganisms (GCM) 10K type strain sequencing project: providing services to taxonomists for standard genome sequencing and annotation.</title>
        <authorList>
            <consortium name="The Broad Institute Genomics Platform"/>
            <consortium name="The Broad Institute Genome Sequencing Center for Infectious Disease"/>
            <person name="Wu L."/>
            <person name="Ma J."/>
        </authorList>
    </citation>
    <scope>NUCLEOTIDE SEQUENCE [LARGE SCALE GENOMIC DNA]</scope>
    <source>
        <strain evidence="2">JCM 6242</strain>
    </source>
</reference>
<proteinExistence type="predicted"/>
<accession>A0ABP6ISA9</accession>
<name>A0ABP6ISA9_9ACTN</name>